<keyword evidence="2" id="KW-1185">Reference proteome</keyword>
<dbReference type="AlphaFoldDB" id="A0A0B1NY94"/>
<dbReference type="PANTHER" id="PTHR33481:SF1">
    <property type="entry name" value="ENDONUCLEASE_EXONUCLEASE_PHOSPHATASE DOMAIN-CONTAINING PROTEIN-RELATED"/>
    <property type="match status" value="1"/>
</dbReference>
<evidence type="ECO:0000313" key="2">
    <source>
        <dbReference type="Proteomes" id="UP000030854"/>
    </source>
</evidence>
<dbReference type="Proteomes" id="UP000030854">
    <property type="component" value="Unassembled WGS sequence"/>
</dbReference>
<protein>
    <submittedName>
        <fullName evidence="1">Uncharacterized protein</fullName>
    </submittedName>
</protein>
<gene>
    <name evidence="1" type="ORF">EV44_g4183</name>
</gene>
<organism evidence="1 2">
    <name type="scientific">Uncinula necator</name>
    <name type="common">Grape powdery mildew</name>
    <dbReference type="NCBI Taxonomy" id="52586"/>
    <lineage>
        <taxon>Eukaryota</taxon>
        <taxon>Fungi</taxon>
        <taxon>Dikarya</taxon>
        <taxon>Ascomycota</taxon>
        <taxon>Pezizomycotina</taxon>
        <taxon>Leotiomycetes</taxon>
        <taxon>Erysiphales</taxon>
        <taxon>Erysiphaceae</taxon>
        <taxon>Erysiphe</taxon>
    </lineage>
</organism>
<dbReference type="OMA" id="WPESHAR"/>
<evidence type="ECO:0000313" key="1">
    <source>
        <dbReference type="EMBL" id="KHJ30010.1"/>
    </source>
</evidence>
<dbReference type="HOGENOM" id="CLU_000680_4_1_1"/>
<dbReference type="EMBL" id="JNVN01005645">
    <property type="protein sequence ID" value="KHJ30010.1"/>
    <property type="molecule type" value="Genomic_DNA"/>
</dbReference>
<accession>A0A0B1NY94</accession>
<reference evidence="1 2" key="1">
    <citation type="journal article" date="2014" name="BMC Genomics">
        <title>Adaptive genomic structural variation in the grape powdery mildew pathogen, Erysiphe necator.</title>
        <authorList>
            <person name="Jones L."/>
            <person name="Riaz S."/>
            <person name="Morales-Cruz A."/>
            <person name="Amrine K.C."/>
            <person name="McGuire B."/>
            <person name="Gubler W.D."/>
            <person name="Walker M.A."/>
            <person name="Cantu D."/>
        </authorList>
    </citation>
    <scope>NUCLEOTIDE SEQUENCE [LARGE SCALE GENOMIC DNA]</scope>
    <source>
        <strain evidence="2">c</strain>
    </source>
</reference>
<dbReference type="PANTHER" id="PTHR33481">
    <property type="entry name" value="REVERSE TRANSCRIPTASE"/>
    <property type="match status" value="1"/>
</dbReference>
<dbReference type="STRING" id="52586.A0A0B1NY94"/>
<proteinExistence type="predicted"/>
<name>A0A0B1NY94_UNCNE</name>
<sequence length="162" mass="18421">MAFRFVDDTNLVAWGRSARENCYTLELAHSKFLAWAKRYGAEFAPEIYQLIHFSRKRGSSEDLKEKIELEDITINPRSEIKVLGVLVDSRLRWGPQLANAAQKGEVAFNAQSRITSSVWGPSVRSSRLLYTAIVRPTMLYGSQVWGIRPNGGYLKVIMHSFI</sequence>
<comment type="caution">
    <text evidence="1">The sequence shown here is derived from an EMBL/GenBank/DDBJ whole genome shotgun (WGS) entry which is preliminary data.</text>
</comment>